<proteinExistence type="predicted"/>
<evidence type="ECO:0000256" key="1">
    <source>
        <dbReference type="ARBA" id="ARBA00022729"/>
    </source>
</evidence>
<keyword evidence="1 3" id="KW-0732">Signal</keyword>
<dbReference type="PROSITE" id="PS51257">
    <property type="entry name" value="PROKAR_LIPOPROTEIN"/>
    <property type="match status" value="1"/>
</dbReference>
<dbReference type="InterPro" id="IPR029050">
    <property type="entry name" value="Immunoprotect_excell_Ig-like"/>
</dbReference>
<evidence type="ECO:0000313" key="5">
    <source>
        <dbReference type="Proteomes" id="UP000028863"/>
    </source>
</evidence>
<protein>
    <recommendedName>
        <fullName evidence="6">DUF4352 domain-containing protein</fullName>
    </recommendedName>
</protein>
<dbReference type="Proteomes" id="UP000028863">
    <property type="component" value="Unassembled WGS sequence"/>
</dbReference>
<feature type="compositionally biased region" description="Low complexity" evidence="2">
    <location>
        <begin position="33"/>
        <end position="45"/>
    </location>
</feature>
<dbReference type="Gene3D" id="2.60.40.1240">
    <property type="match status" value="1"/>
</dbReference>
<evidence type="ECO:0008006" key="6">
    <source>
        <dbReference type="Google" id="ProtNLM"/>
    </source>
</evidence>
<evidence type="ECO:0000256" key="2">
    <source>
        <dbReference type="SAM" id="MobiDB-lite"/>
    </source>
</evidence>
<organism evidence="4 5">
    <name type="scientific">Oceanobacillus picturae</name>
    <dbReference type="NCBI Taxonomy" id="171693"/>
    <lineage>
        <taxon>Bacteria</taxon>
        <taxon>Bacillati</taxon>
        <taxon>Bacillota</taxon>
        <taxon>Bacilli</taxon>
        <taxon>Bacillales</taxon>
        <taxon>Bacillaceae</taxon>
        <taxon>Oceanobacillus</taxon>
    </lineage>
</organism>
<feature type="signal peptide" evidence="3">
    <location>
        <begin position="1"/>
        <end position="19"/>
    </location>
</feature>
<name>W9A8I2_9BACI</name>
<feature type="chain" id="PRO_5038682125" description="DUF4352 domain-containing protein" evidence="3">
    <location>
        <begin position="20"/>
        <end position="212"/>
    </location>
</feature>
<dbReference type="RefSeq" id="WP_036572424.1">
    <property type="nucleotide sequence ID" value="NZ_CABLBW010000001.1"/>
</dbReference>
<dbReference type="EMBL" id="CCAX010000001">
    <property type="protein sequence ID" value="CDO01808.1"/>
    <property type="molecule type" value="Genomic_DNA"/>
</dbReference>
<feature type="compositionally biased region" description="Basic and acidic residues" evidence="2">
    <location>
        <begin position="46"/>
        <end position="58"/>
    </location>
</feature>
<gene>
    <name evidence="4" type="ORF">BN988_00254</name>
</gene>
<reference evidence="4" key="2">
    <citation type="submission" date="2014-03" db="EMBL/GenBank/DDBJ databases">
        <authorList>
            <person name="Urmite Genomes"/>
        </authorList>
    </citation>
    <scope>NUCLEOTIDE SEQUENCE</scope>
    <source>
        <strain evidence="4">S1</strain>
    </source>
</reference>
<dbReference type="AlphaFoldDB" id="W9A8I2"/>
<reference evidence="4" key="1">
    <citation type="submission" date="2014-03" db="EMBL/GenBank/DDBJ databases">
        <title>Draft genome sequencing of Oceanobacillus picturae strain S1 isolated from human gut.</title>
        <authorList>
            <person name="Croce O."/>
            <person name="Lagier J.C."/>
            <person name="Raoult D."/>
        </authorList>
    </citation>
    <scope>NUCLEOTIDE SEQUENCE [LARGE SCALE GENOMIC DNA]</scope>
    <source>
        <strain evidence="4">S1</strain>
    </source>
</reference>
<comment type="caution">
    <text evidence="4">The sequence shown here is derived from an EMBL/GenBank/DDBJ whole genome shotgun (WGS) entry which is preliminary data.</text>
</comment>
<dbReference type="STRING" id="171693.BN988_00254"/>
<feature type="region of interest" description="Disordered" evidence="2">
    <location>
        <begin position="26"/>
        <end position="72"/>
    </location>
</feature>
<keyword evidence="5" id="KW-1185">Reference proteome</keyword>
<dbReference type="eggNOG" id="ENOG5032UFI">
    <property type="taxonomic scope" value="Bacteria"/>
</dbReference>
<sequence>MRKNLIIGITLLLSIVLTACNGENDEANSETANKSIESNSNNSMEGSEKSGEDNKNDDTTNNETTKSVTKDQLELGIGDTGKFDTTIGKFEVTLDKAKVLEELDGESSQLDVLILMDLTVKNTSDETQLVEDLLESTVASDDVDATGSSNSAEYFDSVEALKGELAPEEEISGQFIADVYESDEYYLMQRAGTQAAETSNQVIWTIPAEKAE</sequence>
<evidence type="ECO:0000313" key="4">
    <source>
        <dbReference type="EMBL" id="CDO01808.1"/>
    </source>
</evidence>
<accession>W9A8I2</accession>
<evidence type="ECO:0000256" key="3">
    <source>
        <dbReference type="SAM" id="SignalP"/>
    </source>
</evidence>